<protein>
    <submittedName>
        <fullName evidence="1">Uncharacterized protein</fullName>
    </submittedName>
</protein>
<dbReference type="eggNOG" id="COG4861">
    <property type="taxonomic scope" value="Bacteria"/>
</dbReference>
<reference evidence="1 2" key="1">
    <citation type="journal article" date="2014" name="PLoS ONE">
        <title>The first complete genome sequence of the class fimbriimonadia in the phylum armatimonadetes.</title>
        <authorList>
            <person name="Hu Z.Y."/>
            <person name="Wang Y.Z."/>
            <person name="Im W.T."/>
            <person name="Wang S.Y."/>
            <person name="Zhao G.P."/>
            <person name="Zheng H.J."/>
            <person name="Quan Z.X."/>
        </authorList>
    </citation>
    <scope>NUCLEOTIDE SEQUENCE [LARGE SCALE GENOMIC DNA]</scope>
    <source>
        <strain evidence="1">Gsoil 348</strain>
    </source>
</reference>
<evidence type="ECO:0000313" key="2">
    <source>
        <dbReference type="Proteomes" id="UP000027982"/>
    </source>
</evidence>
<proteinExistence type="predicted"/>
<gene>
    <name evidence="1" type="ORF">OP10G_2975</name>
</gene>
<organism evidence="1 2">
    <name type="scientific">Fimbriimonas ginsengisoli Gsoil 348</name>
    <dbReference type="NCBI Taxonomy" id="661478"/>
    <lineage>
        <taxon>Bacteria</taxon>
        <taxon>Bacillati</taxon>
        <taxon>Armatimonadota</taxon>
        <taxon>Fimbriimonadia</taxon>
        <taxon>Fimbriimonadales</taxon>
        <taxon>Fimbriimonadaceae</taxon>
        <taxon>Fimbriimonas</taxon>
    </lineage>
</organism>
<dbReference type="EMBL" id="CP007139">
    <property type="protein sequence ID" value="AIE86343.1"/>
    <property type="molecule type" value="Genomic_DNA"/>
</dbReference>
<accession>A0A068NS10</accession>
<dbReference type="STRING" id="661478.OP10G_2975"/>
<dbReference type="AlphaFoldDB" id="A0A068NS10"/>
<dbReference type="HOGENOM" id="CLU_1459265_0_0_0"/>
<evidence type="ECO:0000313" key="1">
    <source>
        <dbReference type="EMBL" id="AIE86343.1"/>
    </source>
</evidence>
<dbReference type="Proteomes" id="UP000027982">
    <property type="component" value="Chromosome"/>
</dbReference>
<keyword evidence="2" id="KW-1185">Reference proteome</keyword>
<sequence length="185" mass="21172">MRRWKVEELAHRSEVSLGQVSNVRQLLIKNAFAEAGREGLDVVDPRGLLADWASSYKPRHNTKTFFTLQRPADIERSLSRHLTDYALTEMSAADRYAPFTRHQRVSFYVAAWPLHLDRVLELRPAEGTPNLFIYEDPEGLRFSEDRDGALCASPILTYLDLSNMGGRGQDAAEHLLDNVIHPRWQ</sequence>
<name>A0A068NS10_FIMGI</name>
<dbReference type="KEGG" id="fgi:OP10G_2975"/>